<dbReference type="Gene3D" id="1.10.10.60">
    <property type="entry name" value="Homeodomain-like"/>
    <property type="match status" value="1"/>
</dbReference>
<gene>
    <name evidence="6" type="ORF">F0237_09770</name>
</gene>
<dbReference type="Pfam" id="PF02909">
    <property type="entry name" value="TetR_C_1"/>
    <property type="match status" value="1"/>
</dbReference>
<evidence type="ECO:0000256" key="4">
    <source>
        <dbReference type="PROSITE-ProRule" id="PRU00335"/>
    </source>
</evidence>
<sequence length="239" mass="27062">MKRKANTPSLSKALILDESLRLLAEKGIQAFSIRDLARRLETYPTAIYWYFHNKNALLGEIANRVMSNVTPSDEALTGQGWLNALFQNYREAIKQHPHVSDLIGARLLANAHQNPSLLEGVLTALLEMKCPERHLVTMYNTTVAAMCGFATMEFGHLPQEDLQQWRDQLQAKADRLNAADYPNLTRSLPQMMNRAFVLRWQNGHEQPMNDSFNRYVDVVLAGLQGQIAAMIAVTEEAQR</sequence>
<accession>A0AAE5GQ62</accession>
<keyword evidence="1" id="KW-0805">Transcription regulation</keyword>
<evidence type="ECO:0000313" key="6">
    <source>
        <dbReference type="EMBL" id="NOI80950.1"/>
    </source>
</evidence>
<keyword evidence="3" id="KW-0804">Transcription</keyword>
<dbReference type="GO" id="GO:0003700">
    <property type="term" value="F:DNA-binding transcription factor activity"/>
    <property type="evidence" value="ECO:0007669"/>
    <property type="project" value="TreeGrafter"/>
</dbReference>
<evidence type="ECO:0000256" key="3">
    <source>
        <dbReference type="ARBA" id="ARBA00023163"/>
    </source>
</evidence>
<dbReference type="Proteomes" id="UP000572722">
    <property type="component" value="Unassembled WGS sequence"/>
</dbReference>
<organism evidence="6 7">
    <name type="scientific">Vibrio tubiashii</name>
    <dbReference type="NCBI Taxonomy" id="29498"/>
    <lineage>
        <taxon>Bacteria</taxon>
        <taxon>Pseudomonadati</taxon>
        <taxon>Pseudomonadota</taxon>
        <taxon>Gammaproteobacteria</taxon>
        <taxon>Vibrionales</taxon>
        <taxon>Vibrionaceae</taxon>
        <taxon>Vibrio</taxon>
        <taxon>Vibrio oreintalis group</taxon>
    </lineage>
</organism>
<dbReference type="SUPFAM" id="SSF46689">
    <property type="entry name" value="Homeodomain-like"/>
    <property type="match status" value="1"/>
</dbReference>
<dbReference type="InterPro" id="IPR050109">
    <property type="entry name" value="HTH-type_TetR-like_transc_reg"/>
</dbReference>
<protein>
    <submittedName>
        <fullName evidence="6">TetR/AcrR family transcriptional regulator</fullName>
    </submittedName>
</protein>
<feature type="domain" description="HTH tetR-type" evidence="5">
    <location>
        <begin position="9"/>
        <end position="69"/>
    </location>
</feature>
<feature type="DNA-binding region" description="H-T-H motif" evidence="4">
    <location>
        <begin position="32"/>
        <end position="51"/>
    </location>
</feature>
<dbReference type="RefSeq" id="WP_171321734.1">
    <property type="nucleotide sequence ID" value="NZ_CP117031.1"/>
</dbReference>
<dbReference type="PANTHER" id="PTHR30055">
    <property type="entry name" value="HTH-TYPE TRANSCRIPTIONAL REGULATOR RUTR"/>
    <property type="match status" value="1"/>
</dbReference>
<dbReference type="SUPFAM" id="SSF48498">
    <property type="entry name" value="Tetracyclin repressor-like, C-terminal domain"/>
    <property type="match status" value="1"/>
</dbReference>
<dbReference type="InterPro" id="IPR036271">
    <property type="entry name" value="Tet_transcr_reg_TetR-rel_C_sf"/>
</dbReference>
<dbReference type="EMBL" id="VTXO01000003">
    <property type="protein sequence ID" value="NOI80950.1"/>
    <property type="molecule type" value="Genomic_DNA"/>
</dbReference>
<dbReference type="GO" id="GO:0000976">
    <property type="term" value="F:transcription cis-regulatory region binding"/>
    <property type="evidence" value="ECO:0007669"/>
    <property type="project" value="TreeGrafter"/>
</dbReference>
<dbReference type="GO" id="GO:0045892">
    <property type="term" value="P:negative regulation of DNA-templated transcription"/>
    <property type="evidence" value="ECO:0007669"/>
    <property type="project" value="InterPro"/>
</dbReference>
<evidence type="ECO:0000256" key="1">
    <source>
        <dbReference type="ARBA" id="ARBA00023015"/>
    </source>
</evidence>
<dbReference type="InterPro" id="IPR001647">
    <property type="entry name" value="HTH_TetR"/>
</dbReference>
<dbReference type="InterPro" id="IPR004111">
    <property type="entry name" value="Repressor_TetR_C"/>
</dbReference>
<comment type="caution">
    <text evidence="6">The sequence shown here is derived from an EMBL/GenBank/DDBJ whole genome shotgun (WGS) entry which is preliminary data.</text>
</comment>
<evidence type="ECO:0000256" key="2">
    <source>
        <dbReference type="ARBA" id="ARBA00023125"/>
    </source>
</evidence>
<dbReference type="InterPro" id="IPR009057">
    <property type="entry name" value="Homeodomain-like_sf"/>
</dbReference>
<name>A0AAE5GQ62_9VIBR</name>
<dbReference type="Gene3D" id="1.10.357.10">
    <property type="entry name" value="Tetracycline Repressor, domain 2"/>
    <property type="match status" value="1"/>
</dbReference>
<evidence type="ECO:0000259" key="5">
    <source>
        <dbReference type="PROSITE" id="PS50977"/>
    </source>
</evidence>
<dbReference type="AlphaFoldDB" id="A0AAE5GQ62"/>
<reference evidence="6 7" key="1">
    <citation type="submission" date="2019-08" db="EMBL/GenBank/DDBJ databases">
        <title>Draft genome sequencing and comparative genomics of hatchery-associated Vibrios.</title>
        <authorList>
            <person name="Kehlet-Delgado H."/>
            <person name="Mueller R.S."/>
        </authorList>
    </citation>
    <scope>NUCLEOTIDE SEQUENCE [LARGE SCALE GENOMIC DNA]</scope>
    <source>
        <strain evidence="6 7">01-65-5-1</strain>
    </source>
</reference>
<dbReference type="PANTHER" id="PTHR30055:SF234">
    <property type="entry name" value="HTH-TYPE TRANSCRIPTIONAL REGULATOR BETI"/>
    <property type="match status" value="1"/>
</dbReference>
<dbReference type="PRINTS" id="PR00455">
    <property type="entry name" value="HTHTETR"/>
</dbReference>
<dbReference type="Pfam" id="PF00440">
    <property type="entry name" value="TetR_N"/>
    <property type="match status" value="1"/>
</dbReference>
<keyword evidence="2 4" id="KW-0238">DNA-binding</keyword>
<evidence type="ECO:0000313" key="7">
    <source>
        <dbReference type="Proteomes" id="UP000572722"/>
    </source>
</evidence>
<dbReference type="PROSITE" id="PS50977">
    <property type="entry name" value="HTH_TETR_2"/>
    <property type="match status" value="1"/>
</dbReference>
<proteinExistence type="predicted"/>